<dbReference type="SUPFAM" id="SSF49503">
    <property type="entry name" value="Cupredoxins"/>
    <property type="match status" value="1"/>
</dbReference>
<gene>
    <name evidence="3" type="ORF">AN477_10185</name>
</gene>
<dbReference type="InterPro" id="IPR008972">
    <property type="entry name" value="Cupredoxin"/>
</dbReference>
<name>A0A0P9CVL4_9BACL</name>
<protein>
    <recommendedName>
        <fullName evidence="2">Sulfocyanin-like C-terminal domain-containing protein</fullName>
    </recommendedName>
</protein>
<feature type="signal peptide" evidence="1">
    <location>
        <begin position="1"/>
        <end position="18"/>
    </location>
</feature>
<dbReference type="AlphaFoldDB" id="A0A0P9CVL4"/>
<feature type="domain" description="Sulfocyanin-like C-terminal" evidence="2">
    <location>
        <begin position="65"/>
        <end position="194"/>
    </location>
</feature>
<dbReference type="PROSITE" id="PS51257">
    <property type="entry name" value="PROKAR_LIPOPROTEIN"/>
    <property type="match status" value="1"/>
</dbReference>
<feature type="chain" id="PRO_5039046613" description="Sulfocyanin-like C-terminal domain-containing protein" evidence="1">
    <location>
        <begin position="19"/>
        <end position="202"/>
    </location>
</feature>
<dbReference type="EMBL" id="LJCO01000045">
    <property type="protein sequence ID" value="KPV43754.1"/>
    <property type="molecule type" value="Genomic_DNA"/>
</dbReference>
<evidence type="ECO:0000313" key="4">
    <source>
        <dbReference type="Proteomes" id="UP000050482"/>
    </source>
</evidence>
<comment type="caution">
    <text evidence="3">The sequence shown here is derived from an EMBL/GenBank/DDBJ whole genome shotgun (WGS) entry which is preliminary data.</text>
</comment>
<dbReference type="PATRIC" id="fig|471514.4.peg.5085"/>
<dbReference type="InterPro" id="IPR049544">
    <property type="entry name" value="SoxE-like_C"/>
</dbReference>
<sequence>MLKLKLKQWAVLTSSILAGLGMLTGCGSVTPGTNTTNVSSSTVNKGYLSYVPSQYAAAPTETKKWLNSNPATKSVTVTITIPANGLSLNGYYHGFAAIEVPVGWKMTVNLQNHNPDVDGRLAVVTPNDVTRGSNIIPAVPGGEMTNSTSSNGSSGVQTMQFTPTKAGNYLIESVSAGMSGSWLWLIVSPNASQPTVKLKKTQ</sequence>
<evidence type="ECO:0000259" key="2">
    <source>
        <dbReference type="Pfam" id="PF06525"/>
    </source>
</evidence>
<keyword evidence="4" id="KW-1185">Reference proteome</keyword>
<evidence type="ECO:0000256" key="1">
    <source>
        <dbReference type="SAM" id="SignalP"/>
    </source>
</evidence>
<proteinExistence type="predicted"/>
<organism evidence="3 4">
    <name type="scientific">Alicyclobacillus ferrooxydans</name>
    <dbReference type="NCBI Taxonomy" id="471514"/>
    <lineage>
        <taxon>Bacteria</taxon>
        <taxon>Bacillati</taxon>
        <taxon>Bacillota</taxon>
        <taxon>Bacilli</taxon>
        <taxon>Bacillales</taxon>
        <taxon>Alicyclobacillaceae</taxon>
        <taxon>Alicyclobacillus</taxon>
    </lineage>
</organism>
<dbReference type="Proteomes" id="UP000050482">
    <property type="component" value="Unassembled WGS sequence"/>
</dbReference>
<keyword evidence="1" id="KW-0732">Signal</keyword>
<accession>A0A0P9CVL4</accession>
<evidence type="ECO:0000313" key="3">
    <source>
        <dbReference type="EMBL" id="KPV43754.1"/>
    </source>
</evidence>
<dbReference type="Pfam" id="PF06525">
    <property type="entry name" value="SoxE"/>
    <property type="match status" value="1"/>
</dbReference>
<reference evidence="3 4" key="1">
    <citation type="submission" date="2015-09" db="EMBL/GenBank/DDBJ databases">
        <title>Draft genome sequence of Alicyclobacillus ferrooxydans DSM 22381.</title>
        <authorList>
            <person name="Hemp J."/>
        </authorList>
    </citation>
    <scope>NUCLEOTIDE SEQUENCE [LARGE SCALE GENOMIC DNA]</scope>
    <source>
        <strain evidence="3 4">TC-34</strain>
    </source>
</reference>
<dbReference type="Gene3D" id="2.60.40.420">
    <property type="entry name" value="Cupredoxins - blue copper proteins"/>
    <property type="match status" value="1"/>
</dbReference>